<evidence type="ECO:0000256" key="1">
    <source>
        <dbReference type="ARBA" id="ARBA00004162"/>
    </source>
</evidence>
<sequence length="141" mass="15123">MRIPEENFRPAEINIVPLIDVIFSILVFFVIASLVLTRSEALDVNLPDATTAETRIQPDVTVSVTAEGEIAVNQETIADVSGLIPAVERILAEKTGEGRRLVVINADLALSHGKVVEVMDALQRVPNVSLAIAARRPSSGS</sequence>
<evidence type="ECO:0000256" key="2">
    <source>
        <dbReference type="ARBA" id="ARBA00005811"/>
    </source>
</evidence>
<dbReference type="InterPro" id="IPR003400">
    <property type="entry name" value="ExbD"/>
</dbReference>
<dbReference type="PANTHER" id="PTHR30558:SF3">
    <property type="entry name" value="BIOPOLYMER TRANSPORT PROTEIN EXBD-RELATED"/>
    <property type="match status" value="1"/>
</dbReference>
<organism evidence="9 10">
    <name type="scientific">Thermostichus vulcanus str. 'Rupite'</name>
    <dbReference type="NCBI Taxonomy" id="2813851"/>
    <lineage>
        <taxon>Bacteria</taxon>
        <taxon>Bacillati</taxon>
        <taxon>Cyanobacteriota</taxon>
        <taxon>Cyanophyceae</taxon>
        <taxon>Thermostichales</taxon>
        <taxon>Thermostichaceae</taxon>
        <taxon>Thermostichus</taxon>
    </lineage>
</organism>
<evidence type="ECO:0000256" key="8">
    <source>
        <dbReference type="SAM" id="Phobius"/>
    </source>
</evidence>
<feature type="transmembrane region" description="Helical" evidence="8">
    <location>
        <begin position="15"/>
        <end position="36"/>
    </location>
</feature>
<evidence type="ECO:0000313" key="9">
    <source>
        <dbReference type="EMBL" id="MCJ2542233.1"/>
    </source>
</evidence>
<proteinExistence type="inferred from homology"/>
<dbReference type="RefSeq" id="WP_244349460.1">
    <property type="nucleotide sequence ID" value="NZ_JAFIRA010000007.1"/>
</dbReference>
<comment type="caution">
    <text evidence="9">The sequence shown here is derived from an EMBL/GenBank/DDBJ whole genome shotgun (WGS) entry which is preliminary data.</text>
</comment>
<keyword evidence="7" id="KW-0653">Protein transport</keyword>
<dbReference type="PANTHER" id="PTHR30558">
    <property type="entry name" value="EXBD MEMBRANE COMPONENT OF PMF-DRIVEN MACROMOLECULE IMPORT SYSTEM"/>
    <property type="match status" value="1"/>
</dbReference>
<keyword evidence="10" id="KW-1185">Reference proteome</keyword>
<dbReference type="Pfam" id="PF02472">
    <property type="entry name" value="ExbD"/>
    <property type="match status" value="1"/>
</dbReference>
<comment type="subcellular location">
    <subcellularLocation>
        <location evidence="1">Cell membrane</location>
        <topology evidence="1">Single-pass membrane protein</topology>
    </subcellularLocation>
    <subcellularLocation>
        <location evidence="7">Cell membrane</location>
        <topology evidence="7">Single-pass type II membrane protein</topology>
    </subcellularLocation>
</comment>
<evidence type="ECO:0000256" key="4">
    <source>
        <dbReference type="ARBA" id="ARBA00022692"/>
    </source>
</evidence>
<keyword evidence="3" id="KW-1003">Cell membrane</keyword>
<evidence type="ECO:0000256" key="3">
    <source>
        <dbReference type="ARBA" id="ARBA00022475"/>
    </source>
</evidence>
<dbReference type="Proteomes" id="UP000830835">
    <property type="component" value="Unassembled WGS sequence"/>
</dbReference>
<dbReference type="Gene3D" id="3.30.420.270">
    <property type="match status" value="1"/>
</dbReference>
<gene>
    <name evidence="9" type="ORF">JX360_04825</name>
</gene>
<evidence type="ECO:0000256" key="5">
    <source>
        <dbReference type="ARBA" id="ARBA00022989"/>
    </source>
</evidence>
<keyword evidence="6 8" id="KW-0472">Membrane</keyword>
<name>A0ABT0C8X3_THEVL</name>
<reference evidence="9" key="1">
    <citation type="submission" date="2021-02" db="EMBL/GenBank/DDBJ databases">
        <title>The CRISPR/cas machinery reduction and long-range gene transfer in the hot spring cyanobacterium Synechococcus.</title>
        <authorList>
            <person name="Dvorak P."/>
            <person name="Jahodarova E."/>
            <person name="Hasler P."/>
            <person name="Poulickova A."/>
        </authorList>
    </citation>
    <scope>NUCLEOTIDE SEQUENCE</scope>
    <source>
        <strain evidence="9">Rupite</strain>
    </source>
</reference>
<accession>A0ABT0C8X3</accession>
<keyword evidence="4 7" id="KW-0812">Transmembrane</keyword>
<comment type="similarity">
    <text evidence="2 7">Belongs to the ExbD/TolR family.</text>
</comment>
<keyword evidence="7" id="KW-0813">Transport</keyword>
<keyword evidence="5 8" id="KW-1133">Transmembrane helix</keyword>
<evidence type="ECO:0000256" key="6">
    <source>
        <dbReference type="ARBA" id="ARBA00023136"/>
    </source>
</evidence>
<evidence type="ECO:0000313" key="10">
    <source>
        <dbReference type="Proteomes" id="UP000830835"/>
    </source>
</evidence>
<evidence type="ECO:0000256" key="7">
    <source>
        <dbReference type="RuleBase" id="RU003879"/>
    </source>
</evidence>
<protein>
    <submittedName>
        <fullName evidence="9">Biopolymer transporter ExbD</fullName>
    </submittedName>
</protein>
<dbReference type="EMBL" id="JAFIRA010000007">
    <property type="protein sequence ID" value="MCJ2542233.1"/>
    <property type="molecule type" value="Genomic_DNA"/>
</dbReference>